<gene>
    <name evidence="1" type="ORF">ACFQDP_05080</name>
</gene>
<sequence length="211" mass="23389">MSDLNLVGNYVYERMAPEALEAYRASLVQAATWECEDVLHNSLGNVGGGICKEALDENGQLSHADLRVYLDSMHLARTTAGYSDREYWRGVLDYAFNRYRCGGSPAFAERARRLYVQASGMSDQVAHSNEVHTLSAQLAIIWMSMPFRRDFNVPLTLTSIRLFERAGIEPHVAIVPAKRGGGATLFASPAFKQALADWGGLARRGYVPRFA</sequence>
<evidence type="ECO:0000313" key="1">
    <source>
        <dbReference type="EMBL" id="MFC6388726.1"/>
    </source>
</evidence>
<reference evidence="2" key="1">
    <citation type="journal article" date="2019" name="Int. J. Syst. Evol. Microbiol.">
        <title>The Global Catalogue of Microorganisms (GCM) 10K type strain sequencing project: providing services to taxonomists for standard genome sequencing and annotation.</title>
        <authorList>
            <consortium name="The Broad Institute Genomics Platform"/>
            <consortium name="The Broad Institute Genome Sequencing Center for Infectious Disease"/>
            <person name="Wu L."/>
            <person name="Ma J."/>
        </authorList>
    </citation>
    <scope>NUCLEOTIDE SEQUENCE [LARGE SCALE GENOMIC DNA]</scope>
    <source>
        <strain evidence="2">CCUG 36916</strain>
    </source>
</reference>
<comment type="caution">
    <text evidence="1">The sequence shown here is derived from an EMBL/GenBank/DDBJ whole genome shotgun (WGS) entry which is preliminary data.</text>
</comment>
<evidence type="ECO:0000313" key="2">
    <source>
        <dbReference type="Proteomes" id="UP001596237"/>
    </source>
</evidence>
<accession>A0ABW1WJM1</accession>
<dbReference type="Proteomes" id="UP001596237">
    <property type="component" value="Unassembled WGS sequence"/>
</dbReference>
<proteinExistence type="predicted"/>
<dbReference type="RefSeq" id="WP_192283844.1">
    <property type="nucleotide sequence ID" value="NZ_JBHSTT010000016.1"/>
</dbReference>
<keyword evidence="2" id="KW-1185">Reference proteome</keyword>
<organism evidence="1 2">
    <name type="scientific">Methylorubrum zatmanii</name>
    <dbReference type="NCBI Taxonomy" id="29429"/>
    <lineage>
        <taxon>Bacteria</taxon>
        <taxon>Pseudomonadati</taxon>
        <taxon>Pseudomonadota</taxon>
        <taxon>Alphaproteobacteria</taxon>
        <taxon>Hyphomicrobiales</taxon>
        <taxon>Methylobacteriaceae</taxon>
        <taxon>Methylorubrum</taxon>
    </lineage>
</organism>
<name>A0ABW1WJM1_9HYPH</name>
<dbReference type="EMBL" id="JBHSTT010000016">
    <property type="protein sequence ID" value="MFC6388726.1"/>
    <property type="molecule type" value="Genomic_DNA"/>
</dbReference>
<protein>
    <submittedName>
        <fullName evidence="1">Uncharacterized protein</fullName>
    </submittedName>
</protein>